<dbReference type="InterPro" id="IPR012334">
    <property type="entry name" value="Pectin_lyas_fold"/>
</dbReference>
<evidence type="ECO:0000256" key="8">
    <source>
        <dbReference type="ARBA" id="ARBA00038933"/>
    </source>
</evidence>
<dbReference type="Proteomes" id="UP000092600">
    <property type="component" value="Unassembled WGS sequence"/>
</dbReference>
<evidence type="ECO:0000256" key="2">
    <source>
        <dbReference type="ARBA" id="ARBA00008834"/>
    </source>
</evidence>
<evidence type="ECO:0000256" key="16">
    <source>
        <dbReference type="SAM" id="MobiDB-lite"/>
    </source>
</evidence>
<comment type="function">
    <text evidence="11">May function in depolymerizing pectin during pollen development, germination, and tube growth. Acts as an exo-polygalacturonase.</text>
</comment>
<dbReference type="EC" id="3.2.1.67" evidence="8"/>
<comment type="catalytic activity">
    <reaction evidence="10">
        <text>[(1-&gt;4)-alpha-D-galacturonosyl](n) + H2O = alpha-D-galacturonate + [(1-&gt;4)-alpha-D-galacturonosyl](n-1)</text>
        <dbReference type="Rhea" id="RHEA:14117"/>
        <dbReference type="Rhea" id="RHEA-COMP:14570"/>
        <dbReference type="Rhea" id="RHEA-COMP:14572"/>
        <dbReference type="ChEBI" id="CHEBI:15377"/>
        <dbReference type="ChEBI" id="CHEBI:58658"/>
        <dbReference type="ChEBI" id="CHEBI:140523"/>
        <dbReference type="EC" id="3.2.1.67"/>
    </reaction>
</comment>
<evidence type="ECO:0000313" key="18">
    <source>
        <dbReference type="EMBL" id="OAY76464.1"/>
    </source>
</evidence>
<dbReference type="GO" id="GO:0004650">
    <property type="term" value="F:polygalacturonase activity"/>
    <property type="evidence" value="ECO:0007669"/>
    <property type="project" value="InterPro"/>
</dbReference>
<evidence type="ECO:0000256" key="12">
    <source>
        <dbReference type="ARBA" id="ARBA00068298"/>
    </source>
</evidence>
<comment type="similarity">
    <text evidence="2 15">Belongs to the glycosyl hydrolase 28 family.</text>
</comment>
<evidence type="ECO:0000256" key="11">
    <source>
        <dbReference type="ARBA" id="ARBA00057651"/>
    </source>
</evidence>
<dbReference type="SMART" id="SM00710">
    <property type="entry name" value="PbH1"/>
    <property type="match status" value="20"/>
</dbReference>
<dbReference type="PANTHER" id="PTHR31375">
    <property type="match status" value="1"/>
</dbReference>
<feature type="active site" evidence="14">
    <location>
        <position position="399"/>
    </location>
</feature>
<evidence type="ECO:0000256" key="9">
    <source>
        <dbReference type="ARBA" id="ARBA00043142"/>
    </source>
</evidence>
<evidence type="ECO:0000256" key="17">
    <source>
        <dbReference type="SAM" id="Phobius"/>
    </source>
</evidence>
<proteinExistence type="inferred from homology"/>
<dbReference type="GO" id="GO:0047911">
    <property type="term" value="F:galacturan 1,4-alpha-galacturonidase activity"/>
    <property type="evidence" value="ECO:0007669"/>
    <property type="project" value="UniProtKB-EC"/>
</dbReference>
<name>A0A199VH84_ANACO</name>
<feature type="active site" evidence="14">
    <location>
        <position position="1105"/>
    </location>
</feature>
<evidence type="ECO:0000256" key="3">
    <source>
        <dbReference type="ARBA" id="ARBA00022512"/>
    </source>
</evidence>
<feature type="active site" evidence="14">
    <location>
        <position position="1448"/>
    </location>
</feature>
<keyword evidence="17" id="KW-0812">Transmembrane</keyword>
<accession>A0A199VH84</accession>
<evidence type="ECO:0000256" key="5">
    <source>
        <dbReference type="ARBA" id="ARBA00022801"/>
    </source>
</evidence>
<keyword evidence="3" id="KW-0134">Cell wall</keyword>
<keyword evidence="4" id="KW-0964">Secreted</keyword>
<dbReference type="Pfam" id="PF00295">
    <property type="entry name" value="Glyco_hydro_28"/>
    <property type="match status" value="4"/>
</dbReference>
<reference evidence="18 19" key="1">
    <citation type="journal article" date="2016" name="DNA Res.">
        <title>The draft genome of MD-2 pineapple using hybrid error correction of long reads.</title>
        <authorList>
            <person name="Redwan R.M."/>
            <person name="Saidin A."/>
            <person name="Kumar S.V."/>
        </authorList>
    </citation>
    <scope>NUCLEOTIDE SEQUENCE [LARGE SCALE GENOMIC DNA]</scope>
    <source>
        <strain evidence="19">cv. MD2</strain>
        <tissue evidence="18">Leaf</tissue>
    </source>
</reference>
<evidence type="ECO:0000256" key="7">
    <source>
        <dbReference type="ARBA" id="ARBA00023316"/>
    </source>
</evidence>
<keyword evidence="17" id="KW-1133">Transmembrane helix</keyword>
<dbReference type="FunFam" id="2.160.20.10:FF:000004">
    <property type="entry name" value="Pectin lyase-like superfamily protein"/>
    <property type="match status" value="3"/>
</dbReference>
<feature type="active site" evidence="14">
    <location>
        <position position="778"/>
    </location>
</feature>
<feature type="compositionally biased region" description="Polar residues" evidence="16">
    <location>
        <begin position="523"/>
        <end position="535"/>
    </location>
</feature>
<evidence type="ECO:0000256" key="15">
    <source>
        <dbReference type="RuleBase" id="RU361169"/>
    </source>
</evidence>
<keyword evidence="7" id="KW-0961">Cell wall biogenesis/degradation</keyword>
<evidence type="ECO:0000256" key="14">
    <source>
        <dbReference type="PROSITE-ProRule" id="PRU10052"/>
    </source>
</evidence>
<sequence length="1597" mass="169697">MEAKWTGVWFGRRWDAVDGEFTKIEYWTMKMEKDGFPTLERDPHLLWFIFYFILIVTTWEVMRVELSSKYMHARTARAGPAARVNPVQIWSSRRVAPRDSTSPNGLPREGGLPVGTLLLLSYLLGCDGSFLRHPEAVPTGWTKVVVSLGVIAGASYMGCGYNNIFAVCSLLLLALAANSQDSSLQFNVKDFGAVADGVTDSTQAFQAAWNAACAAEGKPGLVIPEGAYVVGPLMFKGPCKGFMVVQLRGQLLASTDLDAYSKNWIEFQYITGLLVSGGGRLDGRGASAWPHNDCPKQSHCRLLPMSLVFSFVTDATVSGISSVDSKFFHMNIFSSSNFALDSIKISAPGDSPNTDGIHIGDSTDVRITSSIIGTGDDCVSVGPGSVNVTISDVFCGPGHGISVGSLGKYPGEKDVVGLTVRNCTLTGTTNGLRIKTWQSAPSPSSASDFHFEDIVMNNVYNPIIIDQKYCPFSTCSQTAIKMVCSDAEPCEGVELSDISLDYNGSRDGDDQEEKVSTTTCVNVRGTSNGNSSLTPVSRRPSPTSAGGSTASRSAAAAFSDSSLQFNVKDFGAVADGVTDSTQAFQVAWNAACAAEGKPGLIIPEGAYVVGPLMFKGPCKGFMVVQLRGQLLASTDLDAYSKNWIEFQYITGLLVSGGGRLDGRGASAWPHNDCPKQSHCRLLPMSLVFSFVTDATVSGISSVDSKFFHMNIFSSSNFALDSIKISAPGDSPNTDGIHIGDSTDVRITNSVIGTGDDCVSVGPGSVNVTISDVFCGPGHGISVGSLGKYSGEKDVVGLTVRNCTLTGTTNGLRIKTWQSAPSSSSASDFHFEDIVMNNVYNPIIIDQKYCPFSTCSQTAIKMVCSDARPCEGVELSDISLDYNGSRVGDDQEEKVSTTTCVNVRGTSNGNAFQAAWNAACAAEGKPGLAIPEGAYAVGPLMFKGPCKGFMVVQLRGQLLASTDLNAYSKNWIEFQYITGLLVSGGGRLDGQGASAWPHNQCPKQSHCRLLPMSLVFSFVTDATVSGISSVDSKFFHMNIFSSSNFALDSIKISAPGDSPNTDGIHIGDSTDVRITNSVIGTGDDCVSVGPGSVNVTISDVFCGPGHGISVGSLGKYPGEKDVVGLTVRNCTLTGTTNGLRIKTWQSAPSPSSASDFHFEDIVMNNVYNPIIIDQKYCPFSACTSASPEAIKMVCSDAEPCEGVELSDISLDYNGSRDGDDQEEKVLTTTCVNVRGTSNGNAFQAAWNAACAAEGKPGLAIPEDAYAVGPLMFKGPCKGFMVVQLRGQLLASTDLNAYSKNWIEFQYITGLLVSGGGRLDGQGASAWPHNQCPKQSHCRLLPMVSDRQPENLYWTQSLVFSFVTDATVSGISSVDSKFFHMNIFSSSNFALDSIKISAPGDSPNTDGIHIGDSTDVRITNSVIGTGDDCVSVGPGSVNVTISDVFCGPGHGISVGSLGKYPGEKDVVGLTVRNCTLTGTTNGLRIKTWQSAPSPSSASDFHFEDIVMNNVYNPIIIDQKYCPFSACSQTAIKMVCSDARPCEGVELSDISLDYNGSRDGHDQEEKVSTTTCVNVRGTSNGNIRGAVGRRVIRRGGLWNN</sequence>
<evidence type="ECO:0000256" key="13">
    <source>
        <dbReference type="ARBA" id="ARBA00083621"/>
    </source>
</evidence>
<dbReference type="SUPFAM" id="SSF51126">
    <property type="entry name" value="Pectin lyase-like"/>
    <property type="match status" value="4"/>
</dbReference>
<gene>
    <name evidence="18" type="ORF">ACMD2_12091</name>
</gene>
<keyword evidence="17" id="KW-0472">Membrane</keyword>
<dbReference type="STRING" id="4615.A0A199VH84"/>
<organism evidence="18 19">
    <name type="scientific">Ananas comosus</name>
    <name type="common">Pineapple</name>
    <name type="synonym">Ananas ananas</name>
    <dbReference type="NCBI Taxonomy" id="4615"/>
    <lineage>
        <taxon>Eukaryota</taxon>
        <taxon>Viridiplantae</taxon>
        <taxon>Streptophyta</taxon>
        <taxon>Embryophyta</taxon>
        <taxon>Tracheophyta</taxon>
        <taxon>Spermatophyta</taxon>
        <taxon>Magnoliopsida</taxon>
        <taxon>Liliopsida</taxon>
        <taxon>Poales</taxon>
        <taxon>Bromeliaceae</taxon>
        <taxon>Bromelioideae</taxon>
        <taxon>Ananas</taxon>
    </lineage>
</organism>
<dbReference type="PROSITE" id="PS00502">
    <property type="entry name" value="POLYGALACTURONASE"/>
    <property type="match status" value="4"/>
</dbReference>
<dbReference type="EMBL" id="LSRQ01001799">
    <property type="protein sequence ID" value="OAY76464.1"/>
    <property type="molecule type" value="Genomic_DNA"/>
</dbReference>
<dbReference type="InterPro" id="IPR000743">
    <property type="entry name" value="Glyco_hydro_28"/>
</dbReference>
<feature type="transmembrane region" description="Helical" evidence="17">
    <location>
        <begin position="45"/>
        <end position="62"/>
    </location>
</feature>
<feature type="compositionally biased region" description="Low complexity" evidence="16">
    <location>
        <begin position="540"/>
        <end position="550"/>
    </location>
</feature>
<evidence type="ECO:0000313" key="19">
    <source>
        <dbReference type="Proteomes" id="UP000092600"/>
    </source>
</evidence>
<dbReference type="GO" id="GO:0005975">
    <property type="term" value="P:carbohydrate metabolic process"/>
    <property type="evidence" value="ECO:0007669"/>
    <property type="project" value="InterPro"/>
</dbReference>
<evidence type="ECO:0000256" key="6">
    <source>
        <dbReference type="ARBA" id="ARBA00023295"/>
    </source>
</evidence>
<comment type="caution">
    <text evidence="18">The sequence shown here is derived from an EMBL/GenBank/DDBJ whole genome shotgun (WGS) entry which is preliminary data.</text>
</comment>
<dbReference type="Gene3D" id="2.160.20.10">
    <property type="entry name" value="Single-stranded right-handed beta-helix, Pectin lyase-like"/>
    <property type="match status" value="4"/>
</dbReference>
<keyword evidence="5 15" id="KW-0378">Hydrolase</keyword>
<feature type="region of interest" description="Disordered" evidence="16">
    <location>
        <begin position="523"/>
        <end position="550"/>
    </location>
</feature>
<dbReference type="GO" id="GO:0071555">
    <property type="term" value="P:cell wall organization"/>
    <property type="evidence" value="ECO:0007669"/>
    <property type="project" value="UniProtKB-KW"/>
</dbReference>
<protein>
    <recommendedName>
        <fullName evidence="12">Exopolygalacturonase</fullName>
        <ecNumber evidence="8">3.2.1.67</ecNumber>
    </recommendedName>
    <alternativeName>
        <fullName evidence="9">Galacturan 1,4-alpha-galacturonidase</fullName>
    </alternativeName>
    <alternativeName>
        <fullName evidence="13">Pectinase</fullName>
    </alternativeName>
</protein>
<dbReference type="InterPro" id="IPR011050">
    <property type="entry name" value="Pectin_lyase_fold/virulence"/>
</dbReference>
<comment type="subcellular location">
    <subcellularLocation>
        <location evidence="1">Secreted</location>
        <location evidence="1">Cell wall</location>
    </subcellularLocation>
</comment>
<evidence type="ECO:0000256" key="10">
    <source>
        <dbReference type="ARBA" id="ARBA00048766"/>
    </source>
</evidence>
<evidence type="ECO:0000256" key="4">
    <source>
        <dbReference type="ARBA" id="ARBA00022525"/>
    </source>
</evidence>
<evidence type="ECO:0000256" key="1">
    <source>
        <dbReference type="ARBA" id="ARBA00004191"/>
    </source>
</evidence>
<keyword evidence="6 15" id="KW-0326">Glycosidase</keyword>
<dbReference type="InterPro" id="IPR006626">
    <property type="entry name" value="PbH1"/>
</dbReference>